<reference evidence="5 6" key="1">
    <citation type="submission" date="2015-09" db="EMBL/GenBank/DDBJ databases">
        <title>Draft genome sequence of Alicyclobacillus ferrooxydans DSM 22381.</title>
        <authorList>
            <person name="Hemp J."/>
        </authorList>
    </citation>
    <scope>NUCLEOTIDE SEQUENCE [LARGE SCALE GENOMIC DNA]</scope>
    <source>
        <strain evidence="5 6">TC-34</strain>
    </source>
</reference>
<organism evidence="5 6">
    <name type="scientific">Alicyclobacillus ferrooxydans</name>
    <dbReference type="NCBI Taxonomy" id="471514"/>
    <lineage>
        <taxon>Bacteria</taxon>
        <taxon>Bacillati</taxon>
        <taxon>Bacillota</taxon>
        <taxon>Bacilli</taxon>
        <taxon>Bacillales</taxon>
        <taxon>Alicyclobacillaceae</taxon>
        <taxon>Alicyclobacillus</taxon>
    </lineage>
</organism>
<protein>
    <recommendedName>
        <fullName evidence="4">HTH gntR-type domain-containing protein</fullName>
    </recommendedName>
</protein>
<evidence type="ECO:0000313" key="5">
    <source>
        <dbReference type="EMBL" id="KPV44053.1"/>
    </source>
</evidence>
<dbReference type="EMBL" id="LJCO01000041">
    <property type="protein sequence ID" value="KPV44053.1"/>
    <property type="molecule type" value="Genomic_DNA"/>
</dbReference>
<dbReference type="PROSITE" id="PS50949">
    <property type="entry name" value="HTH_GNTR"/>
    <property type="match status" value="1"/>
</dbReference>
<sequence>MEVQRPIPLYMQVYQILREQILDGLFKPGETLLESRIADQLNVSRTPVREALRKLTSERLIVSDGSELRVANPDTEAILELYTCRSALEAIVAAKSSEIAEPAEIEEMEKTLNDAESAIQNGSRVDSFTANTRFHDLMVQSARMPLLSELLDTIRGPILIARRQILARSAEVERGILIEHRKILEAIRLRDPELARQRMEEHMKHDMERVGIQS</sequence>
<evidence type="ECO:0000256" key="3">
    <source>
        <dbReference type="ARBA" id="ARBA00023163"/>
    </source>
</evidence>
<name>A0A0N8PPD9_9BACL</name>
<dbReference type="InterPro" id="IPR011711">
    <property type="entry name" value="GntR_C"/>
</dbReference>
<dbReference type="InterPro" id="IPR036390">
    <property type="entry name" value="WH_DNA-bd_sf"/>
</dbReference>
<evidence type="ECO:0000256" key="2">
    <source>
        <dbReference type="ARBA" id="ARBA00023125"/>
    </source>
</evidence>
<dbReference type="RefSeq" id="WP_054968864.1">
    <property type="nucleotide sequence ID" value="NZ_LJCO01000041.1"/>
</dbReference>
<dbReference type="AlphaFoldDB" id="A0A0N8PPD9"/>
<dbReference type="GO" id="GO:0003700">
    <property type="term" value="F:DNA-binding transcription factor activity"/>
    <property type="evidence" value="ECO:0007669"/>
    <property type="project" value="InterPro"/>
</dbReference>
<dbReference type="PANTHER" id="PTHR43537:SF5">
    <property type="entry name" value="UXU OPERON TRANSCRIPTIONAL REGULATOR"/>
    <property type="match status" value="1"/>
</dbReference>
<dbReference type="Pfam" id="PF07729">
    <property type="entry name" value="FCD"/>
    <property type="match status" value="1"/>
</dbReference>
<dbReference type="Proteomes" id="UP000050482">
    <property type="component" value="Unassembled WGS sequence"/>
</dbReference>
<dbReference type="Gene3D" id="1.20.120.530">
    <property type="entry name" value="GntR ligand-binding domain-like"/>
    <property type="match status" value="1"/>
</dbReference>
<accession>A0A0N8PPD9</accession>
<evidence type="ECO:0000256" key="1">
    <source>
        <dbReference type="ARBA" id="ARBA00023015"/>
    </source>
</evidence>
<dbReference type="SUPFAM" id="SSF48008">
    <property type="entry name" value="GntR ligand-binding domain-like"/>
    <property type="match status" value="1"/>
</dbReference>
<evidence type="ECO:0000313" key="6">
    <source>
        <dbReference type="Proteomes" id="UP000050482"/>
    </source>
</evidence>
<dbReference type="STRING" id="471514.AN477_09175"/>
<dbReference type="OrthoDB" id="9781630at2"/>
<gene>
    <name evidence="5" type="ORF">AN477_09175</name>
</gene>
<proteinExistence type="predicted"/>
<dbReference type="CDD" id="cd07377">
    <property type="entry name" value="WHTH_GntR"/>
    <property type="match status" value="1"/>
</dbReference>
<dbReference type="Pfam" id="PF00392">
    <property type="entry name" value="GntR"/>
    <property type="match status" value="1"/>
</dbReference>
<feature type="domain" description="HTH gntR-type" evidence="4">
    <location>
        <begin position="7"/>
        <end position="73"/>
    </location>
</feature>
<comment type="caution">
    <text evidence="5">The sequence shown here is derived from an EMBL/GenBank/DDBJ whole genome shotgun (WGS) entry which is preliminary data.</text>
</comment>
<dbReference type="SMART" id="SM00345">
    <property type="entry name" value="HTH_GNTR"/>
    <property type="match status" value="1"/>
</dbReference>
<keyword evidence="6" id="KW-1185">Reference proteome</keyword>
<keyword evidence="3" id="KW-0804">Transcription</keyword>
<dbReference type="SMART" id="SM00895">
    <property type="entry name" value="FCD"/>
    <property type="match status" value="1"/>
</dbReference>
<dbReference type="PANTHER" id="PTHR43537">
    <property type="entry name" value="TRANSCRIPTIONAL REGULATOR, GNTR FAMILY"/>
    <property type="match status" value="1"/>
</dbReference>
<dbReference type="PATRIC" id="fig|471514.4.peg.3412"/>
<dbReference type="SUPFAM" id="SSF46785">
    <property type="entry name" value="Winged helix' DNA-binding domain"/>
    <property type="match status" value="1"/>
</dbReference>
<evidence type="ECO:0000259" key="4">
    <source>
        <dbReference type="PROSITE" id="PS50949"/>
    </source>
</evidence>
<keyword evidence="2" id="KW-0238">DNA-binding</keyword>
<dbReference type="InterPro" id="IPR008920">
    <property type="entry name" value="TF_FadR/GntR_C"/>
</dbReference>
<keyword evidence="1" id="KW-0805">Transcription regulation</keyword>
<dbReference type="InterPro" id="IPR036388">
    <property type="entry name" value="WH-like_DNA-bd_sf"/>
</dbReference>
<dbReference type="InterPro" id="IPR000524">
    <property type="entry name" value="Tscrpt_reg_HTH_GntR"/>
</dbReference>
<dbReference type="Gene3D" id="1.10.10.10">
    <property type="entry name" value="Winged helix-like DNA-binding domain superfamily/Winged helix DNA-binding domain"/>
    <property type="match status" value="1"/>
</dbReference>
<dbReference type="GO" id="GO:0003677">
    <property type="term" value="F:DNA binding"/>
    <property type="evidence" value="ECO:0007669"/>
    <property type="project" value="UniProtKB-KW"/>
</dbReference>